<protein>
    <submittedName>
        <fullName evidence="1">Uncharacterized protein</fullName>
    </submittedName>
</protein>
<keyword evidence="2" id="KW-1185">Reference proteome</keyword>
<proteinExistence type="predicted"/>
<gene>
    <name evidence="1" type="ORF">C5F50_02155</name>
</gene>
<dbReference type="OrthoDB" id="2216at2157"/>
<accession>A0A7D5M4Q2</accession>
<dbReference type="Proteomes" id="UP000509478">
    <property type="component" value="Chromosome"/>
</dbReference>
<evidence type="ECO:0000313" key="2">
    <source>
        <dbReference type="Proteomes" id="UP000509478"/>
    </source>
</evidence>
<reference evidence="1 2" key="1">
    <citation type="submission" date="2018-02" db="EMBL/GenBank/DDBJ databases">
        <title>Complete genome of Nitrosopumilus ureaphilus PS0.</title>
        <authorList>
            <person name="Qin W."/>
            <person name="Zheng Y."/>
            <person name="Stahl D.A."/>
        </authorList>
    </citation>
    <scope>NUCLEOTIDE SEQUENCE [LARGE SCALE GENOMIC DNA]</scope>
    <source>
        <strain evidence="1 2">PS0</strain>
    </source>
</reference>
<evidence type="ECO:0000313" key="1">
    <source>
        <dbReference type="EMBL" id="QLH06011.1"/>
    </source>
</evidence>
<organism evidence="1 2">
    <name type="scientific">Nitrosopumilus ureiphilus</name>
    <dbReference type="NCBI Taxonomy" id="1470067"/>
    <lineage>
        <taxon>Archaea</taxon>
        <taxon>Nitrososphaerota</taxon>
        <taxon>Nitrososphaeria</taxon>
        <taxon>Nitrosopumilales</taxon>
        <taxon>Nitrosopumilaceae</taxon>
        <taxon>Nitrosopumilus</taxon>
    </lineage>
</organism>
<dbReference type="AlphaFoldDB" id="A0A7D5M4Q2"/>
<dbReference type="GeneID" id="56066827"/>
<dbReference type="RefSeq" id="WP_179370586.1">
    <property type="nucleotide sequence ID" value="NZ_CP026995.1"/>
</dbReference>
<dbReference type="KEGG" id="nue:C5F50_02155"/>
<sequence length="68" mass="8235">MEIKVPPIKINRDDGLELRNRILSMSNEERKKLEINKSTLWYLKKNVMSKDKIKIYDKILEKLQNCRM</sequence>
<dbReference type="EMBL" id="CP026995">
    <property type="protein sequence ID" value="QLH06011.1"/>
    <property type="molecule type" value="Genomic_DNA"/>
</dbReference>
<name>A0A7D5M4Q2_9ARCH</name>